<feature type="region of interest" description="Disordered" evidence="2">
    <location>
        <begin position="231"/>
        <end position="294"/>
    </location>
</feature>
<protein>
    <submittedName>
        <fullName evidence="3">Zn(2)Cys(6) fungal-type DNA-binding domain-containing protein</fullName>
    </submittedName>
</protein>
<dbReference type="InterPro" id="IPR053187">
    <property type="entry name" value="Notoamide_regulator"/>
</dbReference>
<dbReference type="AlphaFoldDB" id="A0AAX4J4V7"/>
<keyword evidence="4" id="KW-1185">Reference proteome</keyword>
<evidence type="ECO:0000313" key="4">
    <source>
        <dbReference type="Proteomes" id="UP001322277"/>
    </source>
</evidence>
<accession>A0AAX4J4V7</accession>
<dbReference type="InterPro" id="IPR036864">
    <property type="entry name" value="Zn2-C6_fun-type_DNA-bd_sf"/>
</dbReference>
<feature type="compositionally biased region" description="Low complexity" evidence="2">
    <location>
        <begin position="251"/>
        <end position="263"/>
    </location>
</feature>
<organism evidence="3 4">
    <name type="scientific">Colletotrichum destructivum</name>
    <dbReference type="NCBI Taxonomy" id="34406"/>
    <lineage>
        <taxon>Eukaryota</taxon>
        <taxon>Fungi</taxon>
        <taxon>Dikarya</taxon>
        <taxon>Ascomycota</taxon>
        <taxon>Pezizomycotina</taxon>
        <taxon>Sordariomycetes</taxon>
        <taxon>Hypocreomycetidae</taxon>
        <taxon>Glomerellales</taxon>
        <taxon>Glomerellaceae</taxon>
        <taxon>Colletotrichum</taxon>
        <taxon>Colletotrichum destructivum species complex</taxon>
    </lineage>
</organism>
<dbReference type="CDD" id="cd00067">
    <property type="entry name" value="GAL4"/>
    <property type="match status" value="1"/>
</dbReference>
<proteinExistence type="predicted"/>
<dbReference type="PANTHER" id="PTHR47256:SF1">
    <property type="entry name" value="ZN(II)2CYS6 TRANSCRIPTION FACTOR (EUROFUNG)"/>
    <property type="match status" value="1"/>
</dbReference>
<dbReference type="RefSeq" id="XP_062787785.1">
    <property type="nucleotide sequence ID" value="XM_062931734.1"/>
</dbReference>
<dbReference type="PANTHER" id="PTHR47256">
    <property type="entry name" value="ZN(II)2CYS6 TRANSCRIPTION FACTOR (EUROFUNG)-RELATED"/>
    <property type="match status" value="1"/>
</dbReference>
<dbReference type="GO" id="GO:0008270">
    <property type="term" value="F:zinc ion binding"/>
    <property type="evidence" value="ECO:0007669"/>
    <property type="project" value="InterPro"/>
</dbReference>
<dbReference type="Proteomes" id="UP001322277">
    <property type="component" value="Chromosome 12"/>
</dbReference>
<feature type="compositionally biased region" description="Polar residues" evidence="2">
    <location>
        <begin position="271"/>
        <end position="289"/>
    </location>
</feature>
<dbReference type="GO" id="GO:0000981">
    <property type="term" value="F:DNA-binding transcription factor activity, RNA polymerase II-specific"/>
    <property type="evidence" value="ECO:0007669"/>
    <property type="project" value="InterPro"/>
</dbReference>
<dbReference type="CDD" id="cd12148">
    <property type="entry name" value="fungal_TF_MHR"/>
    <property type="match status" value="1"/>
</dbReference>
<dbReference type="GO" id="GO:0003677">
    <property type="term" value="F:DNA binding"/>
    <property type="evidence" value="ECO:0007669"/>
    <property type="project" value="UniProtKB-KW"/>
</dbReference>
<feature type="region of interest" description="Disordered" evidence="2">
    <location>
        <begin position="1"/>
        <end position="47"/>
    </location>
</feature>
<dbReference type="KEGG" id="cdet:87952078"/>
<evidence type="ECO:0000256" key="2">
    <source>
        <dbReference type="SAM" id="MobiDB-lite"/>
    </source>
</evidence>
<evidence type="ECO:0000313" key="3">
    <source>
        <dbReference type="EMBL" id="WQF90565.1"/>
    </source>
</evidence>
<evidence type="ECO:0000256" key="1">
    <source>
        <dbReference type="ARBA" id="ARBA00023242"/>
    </source>
</evidence>
<sequence length="616" mass="67684">MQRERKYRNILPSPPPTTNENLANEDGEALSGIPNGQEGSNRKRQATTKACNSCHEKKIGVIPHASTLFDTPGPFFGSGAFVRYGLGVCNGLRPCSHCKRRGLACEYATISKTILDSIPLGMKLLEEKTANRHKHAAALLGLLRFVPDDQVHDVLQQLRVGGDAGNIVDSLQGQFYSADDHPFHKLIQVAPPPGQTSLEFELMVRHAAAYSPWALTELPRTEYDSALKLAPSNSVGSPSAEILPISTNTPSRLSTSDSEPSSSGGKPRLMTANSRDGSAGHSFSFSSQDKPGKREAGILDFPPLCDERLLNADILAWTGVKIPSLAARRIVSLYLETDHAITALFDVDLFLNDLMSGGTRFCSRFLVSSLLSWTCVRYIALLANYGSRICPDIMLQQAYASYDLEATAWSYSFYDEAERLLEHETTMGMATPNTVAAMLYLSMSATCHAKSTTAATEHLDHAIDLAKSIGLFGIADEGMPERWPDGATDFLWENALAQTAWGSFVYITTQCARNKTCKIAYPPRLPIPGDAENFEDAKSPDGSHFSAYMGTTFPYLCKLALIAHDMTWVNYGNILRVEGYSMIEHMEVLYRRYLSWADSLPLELVGSGEQRSRQSK</sequence>
<dbReference type="EMBL" id="CP137316">
    <property type="protein sequence ID" value="WQF90565.1"/>
    <property type="molecule type" value="Genomic_DNA"/>
</dbReference>
<keyword evidence="1" id="KW-0539">Nucleus</keyword>
<dbReference type="InterPro" id="IPR001138">
    <property type="entry name" value="Zn2Cys6_DnaBD"/>
</dbReference>
<gene>
    <name evidence="3" type="ORF">CDEST_15579</name>
</gene>
<dbReference type="Gene3D" id="4.10.240.10">
    <property type="entry name" value="Zn(2)-C6 fungal-type DNA-binding domain"/>
    <property type="match status" value="1"/>
</dbReference>
<keyword evidence="3" id="KW-0238">DNA-binding</keyword>
<dbReference type="GeneID" id="87952078"/>
<name>A0AAX4J4V7_9PEZI</name>
<reference evidence="4" key="1">
    <citation type="journal article" date="2023" name="bioRxiv">
        <title>Complete genome of the Medicago anthracnose fungus, Colletotrichum destructivum, reveals a mini-chromosome-like region within a core chromosome.</title>
        <authorList>
            <person name="Lapalu N."/>
            <person name="Simon A."/>
            <person name="Lu A."/>
            <person name="Plaumann P.-L."/>
            <person name="Amselem J."/>
            <person name="Pigne S."/>
            <person name="Auger A."/>
            <person name="Koch C."/>
            <person name="Dallery J.-F."/>
            <person name="O'Connell R.J."/>
        </authorList>
    </citation>
    <scope>NUCLEOTIDE SEQUENCE [LARGE SCALE GENOMIC DNA]</scope>
    <source>
        <strain evidence="4">CBS 520.97</strain>
    </source>
</reference>